<reference evidence="3" key="1">
    <citation type="submission" date="2022-08" db="EMBL/GenBank/DDBJ databases">
        <authorList>
            <consortium name="DOE Joint Genome Institute"/>
            <person name="Min B."/>
            <person name="Riley R."/>
            <person name="Sierra-Patev S."/>
            <person name="Naranjo-Ortiz M."/>
            <person name="Looney B."/>
            <person name="Konkel Z."/>
            <person name="Slot J.C."/>
            <person name="Sakamoto Y."/>
            <person name="Steenwyk J.L."/>
            <person name="Rokas A."/>
            <person name="Carro J."/>
            <person name="Camarero S."/>
            <person name="Ferreira P."/>
            <person name="Molpeceres G."/>
            <person name="Ruiz-Duenas F.J."/>
            <person name="Serrano A."/>
            <person name="Henrissat B."/>
            <person name="Drula E."/>
            <person name="Hughes K.W."/>
            <person name="Mata J.L."/>
            <person name="Ishikawa N.K."/>
            <person name="Vargas-Isla R."/>
            <person name="Ushijima S."/>
            <person name="Smith C.A."/>
            <person name="Ahrendt S."/>
            <person name="Andreopoulos W."/>
            <person name="He G."/>
            <person name="Labutti K."/>
            <person name="Lipzen A."/>
            <person name="Ng V."/>
            <person name="Sandor L."/>
            <person name="Barry K."/>
            <person name="Martinez A.T."/>
            <person name="Xiao Y."/>
            <person name="Gibbons J.G."/>
            <person name="Terashima K."/>
            <person name="Hibbett D.S."/>
            <person name="Grigoriev I.V."/>
        </authorList>
    </citation>
    <scope>NUCLEOTIDE SEQUENCE</scope>
    <source>
        <strain evidence="3">TFB10291</strain>
    </source>
</reference>
<keyword evidence="1" id="KW-1133">Transmembrane helix</keyword>
<keyword evidence="4" id="KW-1185">Reference proteome</keyword>
<evidence type="ECO:0000256" key="2">
    <source>
        <dbReference type="SAM" id="SignalP"/>
    </source>
</evidence>
<name>A0AA38L3N5_9AGAR</name>
<dbReference type="AlphaFoldDB" id="A0AA38L3N5"/>
<keyword evidence="1" id="KW-0472">Membrane</keyword>
<organism evidence="3 4">
    <name type="scientific">Lentinula aff. detonsa</name>
    <dbReference type="NCBI Taxonomy" id="2804958"/>
    <lineage>
        <taxon>Eukaryota</taxon>
        <taxon>Fungi</taxon>
        <taxon>Dikarya</taxon>
        <taxon>Basidiomycota</taxon>
        <taxon>Agaricomycotina</taxon>
        <taxon>Agaricomycetes</taxon>
        <taxon>Agaricomycetidae</taxon>
        <taxon>Agaricales</taxon>
        <taxon>Marasmiineae</taxon>
        <taxon>Omphalotaceae</taxon>
        <taxon>Lentinula</taxon>
    </lineage>
</organism>
<evidence type="ECO:0008006" key="5">
    <source>
        <dbReference type="Google" id="ProtNLM"/>
    </source>
</evidence>
<accession>A0AA38L3N5</accession>
<sequence length="138" mass="15675">MCITVPLSLAITILTALCNLLAADDLTPFFMLTAEVEVLLHVHINRNPSCNFLDTLRSLPRRNRSSPRKNHALSRYFCAAGTLFLNVFLLHFLRGYQHRIQSLSYSRDEQQANRHSHLHKFPTTSGHASYSLIAITDV</sequence>
<proteinExistence type="predicted"/>
<comment type="caution">
    <text evidence="3">The sequence shown here is derived from an EMBL/GenBank/DDBJ whole genome shotgun (WGS) entry which is preliminary data.</text>
</comment>
<evidence type="ECO:0000313" key="4">
    <source>
        <dbReference type="Proteomes" id="UP001163798"/>
    </source>
</evidence>
<dbReference type="EMBL" id="MU793398">
    <property type="protein sequence ID" value="KAJ3783922.1"/>
    <property type="molecule type" value="Genomic_DNA"/>
</dbReference>
<feature type="transmembrane region" description="Helical" evidence="1">
    <location>
        <begin position="73"/>
        <end position="93"/>
    </location>
</feature>
<feature type="signal peptide" evidence="2">
    <location>
        <begin position="1"/>
        <end position="23"/>
    </location>
</feature>
<keyword evidence="1" id="KW-0812">Transmembrane</keyword>
<protein>
    <recommendedName>
        <fullName evidence="5">Secreted protein</fullName>
    </recommendedName>
</protein>
<evidence type="ECO:0000256" key="1">
    <source>
        <dbReference type="SAM" id="Phobius"/>
    </source>
</evidence>
<keyword evidence="2" id="KW-0732">Signal</keyword>
<gene>
    <name evidence="3" type="ORF">GGU10DRAFT_41153</name>
</gene>
<feature type="chain" id="PRO_5041442816" description="Secreted protein" evidence="2">
    <location>
        <begin position="24"/>
        <end position="138"/>
    </location>
</feature>
<dbReference type="Proteomes" id="UP001163798">
    <property type="component" value="Unassembled WGS sequence"/>
</dbReference>
<evidence type="ECO:0000313" key="3">
    <source>
        <dbReference type="EMBL" id="KAJ3783922.1"/>
    </source>
</evidence>